<reference evidence="7" key="1">
    <citation type="submission" date="2020-04" db="EMBL/GenBank/DDBJ databases">
        <authorList>
            <person name="Zhang T."/>
        </authorList>
    </citation>
    <scope>NUCLEOTIDE SEQUENCE</scope>
    <source>
        <strain evidence="7">HKST-UBA09</strain>
    </source>
</reference>
<keyword evidence="4" id="KW-0238">DNA-binding</keyword>
<keyword evidence="5" id="KW-0804">Transcription</keyword>
<reference evidence="7" key="2">
    <citation type="journal article" date="2021" name="Microbiome">
        <title>Successional dynamics and alternative stable states in a saline activated sludge microbial community over 9 years.</title>
        <authorList>
            <person name="Wang Y."/>
            <person name="Ye J."/>
            <person name="Ju F."/>
            <person name="Liu L."/>
            <person name="Boyd J.A."/>
            <person name="Deng Y."/>
            <person name="Parks D.H."/>
            <person name="Jiang X."/>
            <person name="Yin X."/>
            <person name="Woodcroft B.J."/>
            <person name="Tyson G.W."/>
            <person name="Hugenholtz P."/>
            <person name="Polz M.F."/>
            <person name="Zhang T."/>
        </authorList>
    </citation>
    <scope>NUCLEOTIDE SEQUENCE</scope>
    <source>
        <strain evidence="7">HKST-UBA09</strain>
    </source>
</reference>
<evidence type="ECO:0000256" key="1">
    <source>
        <dbReference type="ARBA" id="ARBA00010641"/>
    </source>
</evidence>
<organism evidence="7 8">
    <name type="scientific">Candidatus Dojkabacteria bacterium</name>
    <dbReference type="NCBI Taxonomy" id="2099670"/>
    <lineage>
        <taxon>Bacteria</taxon>
        <taxon>Candidatus Dojkabacteria</taxon>
    </lineage>
</organism>
<gene>
    <name evidence="7" type="ORF">KC669_01200</name>
</gene>
<dbReference type="Gene3D" id="1.10.1740.10">
    <property type="match status" value="1"/>
</dbReference>
<dbReference type="Proteomes" id="UP000714915">
    <property type="component" value="Unassembled WGS sequence"/>
</dbReference>
<dbReference type="InterPro" id="IPR014284">
    <property type="entry name" value="RNA_pol_sigma-70_dom"/>
</dbReference>
<evidence type="ECO:0000313" key="8">
    <source>
        <dbReference type="Proteomes" id="UP000714915"/>
    </source>
</evidence>
<evidence type="ECO:0000256" key="5">
    <source>
        <dbReference type="ARBA" id="ARBA00023163"/>
    </source>
</evidence>
<keyword evidence="3" id="KW-0731">Sigma factor</keyword>
<dbReference type="InterPro" id="IPR013324">
    <property type="entry name" value="RNA_pol_sigma_r3/r4-like"/>
</dbReference>
<dbReference type="Pfam" id="PF04542">
    <property type="entry name" value="Sigma70_r2"/>
    <property type="match status" value="1"/>
</dbReference>
<comment type="caution">
    <text evidence="7">The sequence shown here is derived from an EMBL/GenBank/DDBJ whole genome shotgun (WGS) entry which is preliminary data.</text>
</comment>
<keyword evidence="2" id="KW-0805">Transcription regulation</keyword>
<dbReference type="InterPro" id="IPR013325">
    <property type="entry name" value="RNA_pol_sigma_r2"/>
</dbReference>
<dbReference type="GO" id="GO:0006352">
    <property type="term" value="P:DNA-templated transcription initiation"/>
    <property type="evidence" value="ECO:0007669"/>
    <property type="project" value="InterPro"/>
</dbReference>
<feature type="domain" description="RNA polymerase sigma-70 region 2" evidence="6">
    <location>
        <begin position="11"/>
        <end position="70"/>
    </location>
</feature>
<dbReference type="Gene3D" id="1.10.10.10">
    <property type="entry name" value="Winged helix-like DNA-binding domain superfamily/Winged helix DNA-binding domain"/>
    <property type="match status" value="1"/>
</dbReference>
<dbReference type="GO" id="GO:0016987">
    <property type="term" value="F:sigma factor activity"/>
    <property type="evidence" value="ECO:0007669"/>
    <property type="project" value="UniProtKB-KW"/>
</dbReference>
<protein>
    <submittedName>
        <fullName evidence="7">Sigma-70 family RNA polymerase sigma factor</fullName>
    </submittedName>
</protein>
<proteinExistence type="inferred from homology"/>
<dbReference type="SUPFAM" id="SSF88946">
    <property type="entry name" value="Sigma2 domain of RNA polymerase sigma factors"/>
    <property type="match status" value="1"/>
</dbReference>
<evidence type="ECO:0000259" key="6">
    <source>
        <dbReference type="Pfam" id="PF04542"/>
    </source>
</evidence>
<dbReference type="InterPro" id="IPR007627">
    <property type="entry name" value="RNA_pol_sigma70_r2"/>
</dbReference>
<accession>A0A955L9M5</accession>
<dbReference type="InterPro" id="IPR039425">
    <property type="entry name" value="RNA_pol_sigma-70-like"/>
</dbReference>
<dbReference type="InterPro" id="IPR036388">
    <property type="entry name" value="WH-like_DNA-bd_sf"/>
</dbReference>
<dbReference type="GO" id="GO:0003677">
    <property type="term" value="F:DNA binding"/>
    <property type="evidence" value="ECO:0007669"/>
    <property type="project" value="UniProtKB-KW"/>
</dbReference>
<sequence length="552" mass="60453">MDNKDLLTKSYSDYAPEIFRFCMFKLNNREEAEDITSEAFIKLHEQNIAEINNVRAWLYKVSRNLIYDGFVRPVAKNLVEFTDMNANEETINNSLKSLEKDAIDSETIEIVKIELKNLDDTTADIISMKVWGDMSFNEIAQATDLKESAVKMRFYRGVDELKDSVNTKGSNIKAITIPILLAGILGISTQPAYAFTAASSVAVATAVGSTLGFTLTNMVNTNIAGSATVAGTGILATTAAKLIAGSAVLVAGAGVGIGAVAIQSNVPNQPENEIVGQNNTTSENNSEVNDAEVKAYSSDRYNLSFDYPKLLGETSIGFHPEYFNSESIGFTNSGLSISYPHFEGGSGCEVISENIFISNQQYWVCSWIQGVNKDKFGLMIQNSGPDVGVSNTITLMYQNLESIDQVNEQREIMELIISTMKYDFSSRTKAHNDSIISGLESLGSWDKEEQFWLTDNEGNSIYGENIPTCTDSGLVFSKILATKLKTETVIAENTTKSVTDYLESQGYSICMEESYNRGGVRLFEKEGNLIYMTYSAGGSAVNPSTPSVEVYI</sequence>
<evidence type="ECO:0000313" key="7">
    <source>
        <dbReference type="EMBL" id="MCA9386629.1"/>
    </source>
</evidence>
<comment type="similarity">
    <text evidence="1">Belongs to the sigma-70 factor family. ECF subfamily.</text>
</comment>
<evidence type="ECO:0000256" key="4">
    <source>
        <dbReference type="ARBA" id="ARBA00023125"/>
    </source>
</evidence>
<dbReference type="NCBIfam" id="TIGR02937">
    <property type="entry name" value="sigma70-ECF"/>
    <property type="match status" value="1"/>
</dbReference>
<evidence type="ECO:0000256" key="2">
    <source>
        <dbReference type="ARBA" id="ARBA00023015"/>
    </source>
</evidence>
<dbReference type="AlphaFoldDB" id="A0A955L9M5"/>
<dbReference type="SUPFAM" id="SSF88659">
    <property type="entry name" value="Sigma3 and sigma4 domains of RNA polymerase sigma factors"/>
    <property type="match status" value="1"/>
</dbReference>
<dbReference type="PANTHER" id="PTHR43133">
    <property type="entry name" value="RNA POLYMERASE ECF-TYPE SIGMA FACTO"/>
    <property type="match status" value="1"/>
</dbReference>
<dbReference type="EMBL" id="JAGQLF010000009">
    <property type="protein sequence ID" value="MCA9386629.1"/>
    <property type="molecule type" value="Genomic_DNA"/>
</dbReference>
<name>A0A955L9M5_9BACT</name>
<dbReference type="PANTHER" id="PTHR43133:SF8">
    <property type="entry name" value="RNA POLYMERASE SIGMA FACTOR HI_1459-RELATED"/>
    <property type="match status" value="1"/>
</dbReference>
<evidence type="ECO:0000256" key="3">
    <source>
        <dbReference type="ARBA" id="ARBA00023082"/>
    </source>
</evidence>